<dbReference type="HOGENOM" id="CLU_1496707_0_0_1"/>
<reference evidence="3" key="2">
    <citation type="submission" date="2015-01" db="EMBL/GenBank/DDBJ databases">
        <title>Evolutionary Origins and Diversification of the Mycorrhizal Mutualists.</title>
        <authorList>
            <consortium name="DOE Joint Genome Institute"/>
            <consortium name="Mycorrhizal Genomics Consortium"/>
            <person name="Kohler A."/>
            <person name="Kuo A."/>
            <person name="Nagy L.G."/>
            <person name="Floudas D."/>
            <person name="Copeland A."/>
            <person name="Barry K.W."/>
            <person name="Cichocki N."/>
            <person name="Veneault-Fourrey C."/>
            <person name="LaButti K."/>
            <person name="Lindquist E.A."/>
            <person name="Lipzen A."/>
            <person name="Lundell T."/>
            <person name="Morin E."/>
            <person name="Murat C."/>
            <person name="Riley R."/>
            <person name="Ohm R."/>
            <person name="Sun H."/>
            <person name="Tunlid A."/>
            <person name="Henrissat B."/>
            <person name="Grigoriev I.V."/>
            <person name="Hibbett D.S."/>
            <person name="Martin F."/>
        </authorList>
    </citation>
    <scope>NUCLEOTIDE SEQUENCE [LARGE SCALE GENOMIC DNA]</scope>
    <source>
        <strain evidence="3">Ve08.2h10</strain>
    </source>
</reference>
<evidence type="ECO:0000313" key="3">
    <source>
        <dbReference type="Proteomes" id="UP000054538"/>
    </source>
</evidence>
<name>A0A0D0BXX9_9AGAM</name>
<accession>A0A0D0BXX9</accession>
<feature type="compositionally biased region" description="Low complexity" evidence="1">
    <location>
        <begin position="1"/>
        <end position="18"/>
    </location>
</feature>
<dbReference type="InParanoid" id="A0A0D0BXX9"/>
<evidence type="ECO:0000313" key="2">
    <source>
        <dbReference type="EMBL" id="KIK76017.1"/>
    </source>
</evidence>
<feature type="compositionally biased region" description="Gly residues" evidence="1">
    <location>
        <begin position="39"/>
        <end position="54"/>
    </location>
</feature>
<dbReference type="Proteomes" id="UP000054538">
    <property type="component" value="Unassembled WGS sequence"/>
</dbReference>
<reference evidence="2 3" key="1">
    <citation type="submission" date="2014-04" db="EMBL/GenBank/DDBJ databases">
        <authorList>
            <consortium name="DOE Joint Genome Institute"/>
            <person name="Kuo A."/>
            <person name="Kohler A."/>
            <person name="Jargeat P."/>
            <person name="Nagy L.G."/>
            <person name="Floudas D."/>
            <person name="Copeland A."/>
            <person name="Barry K.W."/>
            <person name="Cichocki N."/>
            <person name="Veneault-Fourrey C."/>
            <person name="LaButti K."/>
            <person name="Lindquist E.A."/>
            <person name="Lipzen A."/>
            <person name="Lundell T."/>
            <person name="Morin E."/>
            <person name="Murat C."/>
            <person name="Sun H."/>
            <person name="Tunlid A."/>
            <person name="Henrissat B."/>
            <person name="Grigoriev I.V."/>
            <person name="Hibbett D.S."/>
            <person name="Martin F."/>
            <person name="Nordberg H.P."/>
            <person name="Cantor M.N."/>
            <person name="Hua S.X."/>
        </authorList>
    </citation>
    <scope>NUCLEOTIDE SEQUENCE [LARGE SCALE GENOMIC DNA]</scope>
    <source>
        <strain evidence="2 3">Ve08.2h10</strain>
    </source>
</reference>
<keyword evidence="3" id="KW-1185">Reference proteome</keyword>
<sequence>MGGAWAMWGGMEEGWGAARACKKEEASKSRSRKEESEEGAGGIAGEEDGPGGAQAGCNSAEENLERSKEAVGGTQGGTQREGLQKAGSREVEEEATSLKATALPLLVSLFCFIKAGRELAKEPAGVVPHVAWPGVMGGVVTESSEGKRTVRVGILEETSSAAARIARSVSDWANKSRTSP</sequence>
<feature type="region of interest" description="Disordered" evidence="1">
    <location>
        <begin position="1"/>
        <end position="97"/>
    </location>
</feature>
<evidence type="ECO:0000256" key="1">
    <source>
        <dbReference type="SAM" id="MobiDB-lite"/>
    </source>
</evidence>
<gene>
    <name evidence="2" type="ORF">PAXRUDRAFT_29014</name>
</gene>
<protein>
    <submittedName>
        <fullName evidence="2">Uncharacterized protein</fullName>
    </submittedName>
</protein>
<organism evidence="2 3">
    <name type="scientific">Paxillus rubicundulus Ve08.2h10</name>
    <dbReference type="NCBI Taxonomy" id="930991"/>
    <lineage>
        <taxon>Eukaryota</taxon>
        <taxon>Fungi</taxon>
        <taxon>Dikarya</taxon>
        <taxon>Basidiomycota</taxon>
        <taxon>Agaricomycotina</taxon>
        <taxon>Agaricomycetes</taxon>
        <taxon>Agaricomycetidae</taxon>
        <taxon>Boletales</taxon>
        <taxon>Paxilineae</taxon>
        <taxon>Paxillaceae</taxon>
        <taxon>Paxillus</taxon>
    </lineage>
</organism>
<feature type="compositionally biased region" description="Basic and acidic residues" evidence="1">
    <location>
        <begin position="21"/>
        <end position="35"/>
    </location>
</feature>
<proteinExistence type="predicted"/>
<dbReference type="EMBL" id="KN827719">
    <property type="protein sequence ID" value="KIK76017.1"/>
    <property type="molecule type" value="Genomic_DNA"/>
</dbReference>
<dbReference type="AlphaFoldDB" id="A0A0D0BXX9"/>